<proteinExistence type="predicted"/>
<dbReference type="Pfam" id="PF00353">
    <property type="entry name" value="HemolysinCabind"/>
    <property type="match status" value="2"/>
</dbReference>
<evidence type="ECO:0000256" key="2">
    <source>
        <dbReference type="ARBA" id="ARBA00022737"/>
    </source>
</evidence>
<dbReference type="PANTHER" id="PTHR11878">
    <property type="entry name" value="SODIUM/CALCIUM EXCHANGER"/>
    <property type="match status" value="1"/>
</dbReference>
<feature type="domain" description="Calx-beta" evidence="5">
    <location>
        <begin position="702"/>
        <end position="803"/>
    </location>
</feature>
<dbReference type="GO" id="GO:0005509">
    <property type="term" value="F:calcium ion binding"/>
    <property type="evidence" value="ECO:0007669"/>
    <property type="project" value="InterPro"/>
</dbReference>
<dbReference type="OrthoDB" id="466259at2"/>
<feature type="domain" description="Calx-beta" evidence="5">
    <location>
        <begin position="925"/>
        <end position="1025"/>
    </location>
</feature>
<feature type="domain" description="Calx-beta" evidence="5">
    <location>
        <begin position="586"/>
        <end position="689"/>
    </location>
</feature>
<dbReference type="RefSeq" id="WP_137906599.1">
    <property type="nucleotide sequence ID" value="NZ_BJCF01000003.1"/>
</dbReference>
<dbReference type="InterPro" id="IPR011049">
    <property type="entry name" value="Serralysin-like_metalloprot_C"/>
</dbReference>
<dbReference type="InterPro" id="IPR018511">
    <property type="entry name" value="Hemolysin-typ_Ca-bd_CS"/>
</dbReference>
<comment type="caution">
    <text evidence="6">The sequence shown here is derived from an EMBL/GenBank/DDBJ whole genome shotgun (WGS) entry which is preliminary data.</text>
</comment>
<dbReference type="Gene3D" id="2.60.40.2030">
    <property type="match status" value="6"/>
</dbReference>
<dbReference type="Proteomes" id="UP000299367">
    <property type="component" value="Unassembled WGS sequence"/>
</dbReference>
<dbReference type="InterPro" id="IPR038081">
    <property type="entry name" value="CalX-like_sf"/>
</dbReference>
<dbReference type="PRINTS" id="PR00313">
    <property type="entry name" value="CABNDNGRPT"/>
</dbReference>
<keyword evidence="4" id="KW-0813">Transport</keyword>
<dbReference type="PROSITE" id="PS00330">
    <property type="entry name" value="HEMOLYSIN_CALCIUM"/>
    <property type="match status" value="1"/>
</dbReference>
<keyword evidence="1" id="KW-0732">Signal</keyword>
<dbReference type="InterPro" id="IPR001343">
    <property type="entry name" value="Hemolysn_Ca-bd"/>
</dbReference>
<keyword evidence="3" id="KW-0106">Calcium</keyword>
<keyword evidence="4" id="KW-0406">Ion transport</keyword>
<gene>
    <name evidence="6" type="ORF">NIES80_04730</name>
</gene>
<feature type="domain" description="Calx-beta" evidence="5">
    <location>
        <begin position="156"/>
        <end position="252"/>
    </location>
</feature>
<evidence type="ECO:0000313" key="6">
    <source>
        <dbReference type="EMBL" id="GCL40784.1"/>
    </source>
</evidence>
<evidence type="ECO:0000313" key="7">
    <source>
        <dbReference type="Proteomes" id="UP000299367"/>
    </source>
</evidence>
<evidence type="ECO:0000259" key="5">
    <source>
        <dbReference type="SMART" id="SM00237"/>
    </source>
</evidence>
<dbReference type="GO" id="GO:0007154">
    <property type="term" value="P:cell communication"/>
    <property type="evidence" value="ECO:0007669"/>
    <property type="project" value="InterPro"/>
</dbReference>
<dbReference type="PANTHER" id="PTHR11878:SF65">
    <property type="entry name" value="NA_CA-EXCHANGE PROTEIN, ISOFORM G"/>
    <property type="match status" value="1"/>
</dbReference>
<reference evidence="7" key="1">
    <citation type="submission" date="2019-02" db="EMBL/GenBank/DDBJ databases">
        <title>Draft genome sequence of Dolichospermum planctonicum NIES-80.</title>
        <authorList>
            <person name="Yamaguchi H."/>
            <person name="Suzuki S."/>
            <person name="Kawachi M."/>
        </authorList>
    </citation>
    <scope>NUCLEOTIDE SEQUENCE [LARGE SCALE GENOMIC DNA]</scope>
    <source>
        <strain evidence="7">NIES-80</strain>
    </source>
</reference>
<dbReference type="GO" id="GO:0016020">
    <property type="term" value="C:membrane"/>
    <property type="evidence" value="ECO:0007669"/>
    <property type="project" value="InterPro"/>
</dbReference>
<feature type="domain" description="Calx-beta" evidence="5">
    <location>
        <begin position="1055"/>
        <end position="1134"/>
    </location>
</feature>
<dbReference type="Gene3D" id="2.150.10.10">
    <property type="entry name" value="Serralysin-like metalloprotease, C-terminal"/>
    <property type="match status" value="1"/>
</dbReference>
<keyword evidence="2" id="KW-0677">Repeat</keyword>
<organism evidence="6 7">
    <name type="scientific">Dolichospermum planctonicum</name>
    <dbReference type="NCBI Taxonomy" id="136072"/>
    <lineage>
        <taxon>Bacteria</taxon>
        <taxon>Bacillati</taxon>
        <taxon>Cyanobacteriota</taxon>
        <taxon>Cyanophyceae</taxon>
        <taxon>Nostocales</taxon>
        <taxon>Aphanizomenonaceae</taxon>
        <taxon>Dolichospermum</taxon>
    </lineage>
</organism>
<dbReference type="SUPFAM" id="SSF69304">
    <property type="entry name" value="Tricorn protease N-terminal domain"/>
    <property type="match status" value="2"/>
</dbReference>
<dbReference type="GO" id="GO:0030001">
    <property type="term" value="P:metal ion transport"/>
    <property type="evidence" value="ECO:0007669"/>
    <property type="project" value="TreeGrafter"/>
</dbReference>
<dbReference type="SMART" id="SM00237">
    <property type="entry name" value="Calx_beta"/>
    <property type="match status" value="5"/>
</dbReference>
<name>A0A480AFB4_9CYAN</name>
<evidence type="ECO:0000256" key="1">
    <source>
        <dbReference type="ARBA" id="ARBA00022729"/>
    </source>
</evidence>
<dbReference type="Pfam" id="PF03160">
    <property type="entry name" value="Calx-beta"/>
    <property type="match status" value="5"/>
</dbReference>
<accession>A0A480AFB4</accession>
<dbReference type="EMBL" id="BJCF01000003">
    <property type="protein sequence ID" value="GCL40784.1"/>
    <property type="molecule type" value="Genomic_DNA"/>
</dbReference>
<sequence>MTNHNWQSILKTALAKLRKFAGRTDFDISLQKIFGVTGEDTVLLKQAWLTGNFSTLPNLEIIASSKINNARGAFAAATNTLYLSEELIKTADLNAITAVFLEEYGHYLDSILNYQDTAGDEGEYFAAVVTGEDLSLWDIARFQTENDQVVVNLAGQAVVIEQNLPIISLGITPINANENNTSGVFTLGRSGNTSGSLTVNYTIGGTATNGTDYGSLSGTVTFAAGSPIATVAVNPIDDNLYEFTETVTLTLAAATTYTLGTNSTATLTITDNDLVVTQLTNNSYNDASPQISSNNVVWYGLDGYDNEIYLYNGTSTTQLTNNSYDDYATAISGNNVVWYGLDGTDNEIYLYNGTSTTQLTYNSRDDYEPAISGNNVVWSGYNVSYSNYDIFFYNGTSTTQLTSNYYSDDSPQISGNNVVWRGVDGYDYEIFFYNGTSTIQLTNNSYNDSAPQISGNNVVWYGSDGIDHEIFFYNGTSTIQLTNNSYEDSAPQISGNNVVWYGNDGTDYEIYLYNGTSTTQLTNNSYEDSVPQISGNNVVWVGKDGGTDNEIFFYNGTSTIQLTNNSYEDSVPKISRNIVWYGLDGTDYEIYQANFIPQITVAATDANAGETVSGTTPNPGVFTLTRNESNINFLTVNYTITGTATNGTDYSQLTGTATFAAGSTTTTITVTPTDDFIFEGNENVTLTLATGTGYTLGTAQTATVTIADNDAIPQVSINDVTITEGNSGTRSANFIVSLSNPNSQTISVNYQTVDDEATTANNDYVATTGTITFTPGQTTKTLPITINGDTVGEINEAFTVLLTNAVNATLLKNEGIGIIRNDDLPGVTVTAIYTQATESGVLGIFQLNRTGSITKSLNVNYSLSGTATNGTDYSTLNGVATFASGSSTAIIFVNPTEDTRFEGNETAIFNLLTGTGYTVGTSNSSTITITDNDSQPQISINDVTLTEGDSGTKTFNFAVTLSNPSSQTITVAYQTSNVSAVAGTDYITQTGTITFNPGEVSKTVGVIVNGDTLVENNETFKVNLSTPVNATIADGEGIATINNDDVPTLTVNNLTVVEGVDNNAIMTFTLSTPSNQGVSVNYSTTAGTATANSDYTPVSGTLTIAAGATTATLSIPIVNDNFNEPNETFNLALSNPVGAVVVNPNPVITITDTIQSITTLTLPAGVENLTLTGTTAISGTGNTGNNVLIGNSANNILAGGDGNDTYSFNATTVLGNDTIQETLTGGVDVIDLTGTTGAATLNLGVTTTQTVVTTNLRLTLAANNVIENIIGGNGADRLTGNSLDNSLVGGLGDDNLRGNGGNDSLTGGVGNDILTGDAGTDRFIYSSGRAYDAGDIGLDLIFDFTTGTDKFVLSKATFNVLQSILGNGLSQGSDLAVVDDDDLVDTQAAFIVYSSGSGNLFYNQNGITAGLGNGAAFANLFNPPTTLTTADFIVIA</sequence>
<evidence type="ECO:0000256" key="4">
    <source>
        <dbReference type="ARBA" id="ARBA00023065"/>
    </source>
</evidence>
<dbReference type="SUPFAM" id="SSF51120">
    <property type="entry name" value="beta-Roll"/>
    <property type="match status" value="1"/>
</dbReference>
<dbReference type="SUPFAM" id="SSF141072">
    <property type="entry name" value="CalX-like"/>
    <property type="match status" value="6"/>
</dbReference>
<protein>
    <submittedName>
        <fullName evidence="6">Polymorphic membrane protein</fullName>
    </submittedName>
</protein>
<evidence type="ECO:0000256" key="3">
    <source>
        <dbReference type="ARBA" id="ARBA00022837"/>
    </source>
</evidence>
<dbReference type="InterPro" id="IPR051171">
    <property type="entry name" value="CaCA"/>
</dbReference>
<dbReference type="InterPro" id="IPR003644">
    <property type="entry name" value="Calx_beta"/>
</dbReference>